<gene>
    <name evidence="1" type="ORF">NPIL_122691</name>
</gene>
<dbReference type="Proteomes" id="UP000887013">
    <property type="component" value="Unassembled WGS sequence"/>
</dbReference>
<dbReference type="EMBL" id="BMAW01107996">
    <property type="protein sequence ID" value="GFT31827.1"/>
    <property type="molecule type" value="Genomic_DNA"/>
</dbReference>
<organism evidence="1 2">
    <name type="scientific">Nephila pilipes</name>
    <name type="common">Giant wood spider</name>
    <name type="synonym">Nephila maculata</name>
    <dbReference type="NCBI Taxonomy" id="299642"/>
    <lineage>
        <taxon>Eukaryota</taxon>
        <taxon>Metazoa</taxon>
        <taxon>Ecdysozoa</taxon>
        <taxon>Arthropoda</taxon>
        <taxon>Chelicerata</taxon>
        <taxon>Arachnida</taxon>
        <taxon>Araneae</taxon>
        <taxon>Araneomorphae</taxon>
        <taxon>Entelegynae</taxon>
        <taxon>Araneoidea</taxon>
        <taxon>Nephilidae</taxon>
        <taxon>Nephila</taxon>
    </lineage>
</organism>
<comment type="caution">
    <text evidence="1">The sequence shown here is derived from an EMBL/GenBank/DDBJ whole genome shotgun (WGS) entry which is preliminary data.</text>
</comment>
<sequence length="51" mass="5783">MDVRLDQQCSYSTQRKCNSTSNLLETLFLDGLVKSTPRQLPGLYFTVLPTC</sequence>
<accession>A0A8X6NTS0</accession>
<name>A0A8X6NTS0_NEPPI</name>
<reference evidence="1" key="1">
    <citation type="submission" date="2020-08" db="EMBL/GenBank/DDBJ databases">
        <title>Multicomponent nature underlies the extraordinary mechanical properties of spider dragline silk.</title>
        <authorList>
            <person name="Kono N."/>
            <person name="Nakamura H."/>
            <person name="Mori M."/>
            <person name="Yoshida Y."/>
            <person name="Ohtoshi R."/>
            <person name="Malay A.D."/>
            <person name="Moran D.A.P."/>
            <person name="Tomita M."/>
            <person name="Numata K."/>
            <person name="Arakawa K."/>
        </authorList>
    </citation>
    <scope>NUCLEOTIDE SEQUENCE</scope>
</reference>
<protein>
    <submittedName>
        <fullName evidence="1">Uncharacterized protein</fullName>
    </submittedName>
</protein>
<feature type="non-terminal residue" evidence="1">
    <location>
        <position position="51"/>
    </location>
</feature>
<proteinExistence type="predicted"/>
<evidence type="ECO:0000313" key="2">
    <source>
        <dbReference type="Proteomes" id="UP000887013"/>
    </source>
</evidence>
<dbReference type="AlphaFoldDB" id="A0A8X6NTS0"/>
<evidence type="ECO:0000313" key="1">
    <source>
        <dbReference type="EMBL" id="GFT31827.1"/>
    </source>
</evidence>
<keyword evidence="2" id="KW-1185">Reference proteome</keyword>